<accession>A0A2K2G353</accession>
<evidence type="ECO:0000256" key="1">
    <source>
        <dbReference type="ARBA" id="ARBA00022432"/>
    </source>
</evidence>
<reference evidence="4 5" key="1">
    <citation type="submission" date="2016-05" db="EMBL/GenBank/DDBJ databases">
        <title>Complete genome sequence of Novosphingobium guangzhouense SA925(T).</title>
        <authorList>
            <person name="Sha S."/>
        </authorList>
    </citation>
    <scope>NUCLEOTIDE SEQUENCE [LARGE SCALE GENOMIC DNA]</scope>
    <source>
        <strain evidence="4 5">SA925</strain>
    </source>
</reference>
<protein>
    <recommendedName>
        <fullName evidence="3">Phosphoenolpyruvate carboxykinase C-terminal P-loop domain-containing protein</fullName>
    </recommendedName>
</protein>
<dbReference type="InterPro" id="IPR035077">
    <property type="entry name" value="PEP_carboxykinase_GTP_C"/>
</dbReference>
<evidence type="ECO:0000313" key="5">
    <source>
        <dbReference type="Proteomes" id="UP000236327"/>
    </source>
</evidence>
<dbReference type="EMBL" id="LYMM01000026">
    <property type="protein sequence ID" value="PNU05432.1"/>
    <property type="molecule type" value="Genomic_DNA"/>
</dbReference>
<dbReference type="Proteomes" id="UP000236327">
    <property type="component" value="Unassembled WGS sequence"/>
</dbReference>
<keyword evidence="5" id="KW-1185">Reference proteome</keyword>
<name>A0A2K2G353_9SPHN</name>
<keyword evidence="1" id="KW-0312">Gluconeogenesis</keyword>
<dbReference type="Pfam" id="PF00821">
    <property type="entry name" value="PEPCK_GTP"/>
    <property type="match status" value="1"/>
</dbReference>
<keyword evidence="2" id="KW-0210">Decarboxylase</keyword>
<evidence type="ECO:0000259" key="3">
    <source>
        <dbReference type="Pfam" id="PF00821"/>
    </source>
</evidence>
<evidence type="ECO:0000313" key="4">
    <source>
        <dbReference type="EMBL" id="PNU05432.1"/>
    </source>
</evidence>
<keyword evidence="2" id="KW-0456">Lyase</keyword>
<organism evidence="4 5">
    <name type="scientific">Novosphingobium guangzhouense</name>
    <dbReference type="NCBI Taxonomy" id="1850347"/>
    <lineage>
        <taxon>Bacteria</taxon>
        <taxon>Pseudomonadati</taxon>
        <taxon>Pseudomonadota</taxon>
        <taxon>Alphaproteobacteria</taxon>
        <taxon>Sphingomonadales</taxon>
        <taxon>Sphingomonadaceae</taxon>
        <taxon>Novosphingobium</taxon>
    </lineage>
</organism>
<dbReference type="GO" id="GO:0017076">
    <property type="term" value="F:purine nucleotide binding"/>
    <property type="evidence" value="ECO:0007669"/>
    <property type="project" value="InterPro"/>
</dbReference>
<dbReference type="Gene3D" id="3.90.228.20">
    <property type="match status" value="1"/>
</dbReference>
<comment type="caution">
    <text evidence="4">The sequence shown here is derived from an EMBL/GenBank/DDBJ whole genome shotgun (WGS) entry which is preliminary data.</text>
</comment>
<evidence type="ECO:0000256" key="2">
    <source>
        <dbReference type="ARBA" id="ARBA00022793"/>
    </source>
</evidence>
<proteinExistence type="predicted"/>
<dbReference type="GO" id="GO:0004611">
    <property type="term" value="F:phosphoenolpyruvate carboxykinase activity"/>
    <property type="evidence" value="ECO:0007669"/>
    <property type="project" value="InterPro"/>
</dbReference>
<feature type="domain" description="Phosphoenolpyruvate carboxykinase C-terminal P-loop" evidence="3">
    <location>
        <begin position="13"/>
        <end position="64"/>
    </location>
</feature>
<sequence>MRQDASCGRASATNACVLKWSPERVEGQADAIEIRAGLLPNEAGMDVEGMDLAKHALDQLLSVDS</sequence>
<dbReference type="AlphaFoldDB" id="A0A2K2G353"/>
<dbReference type="GO" id="GO:0006094">
    <property type="term" value="P:gluconeogenesis"/>
    <property type="evidence" value="ECO:0007669"/>
    <property type="project" value="UniProtKB-KW"/>
</dbReference>
<gene>
    <name evidence="4" type="ORF">A8V01_16790</name>
</gene>
<dbReference type="RefSeq" id="WP_103095409.1">
    <property type="nucleotide sequence ID" value="NZ_LYMM01000026.1"/>
</dbReference>
<dbReference type="InterPro" id="IPR013035">
    <property type="entry name" value="PEP_carboxykinase_C"/>
</dbReference>